<gene>
    <name evidence="1" type="ORF">METZ01_LOCUS452307</name>
</gene>
<protein>
    <recommendedName>
        <fullName evidence="2">SCO family protein</fullName>
    </recommendedName>
</protein>
<dbReference type="AlphaFoldDB" id="A0A382ZVL1"/>
<name>A0A382ZVL1_9ZZZZ</name>
<dbReference type="EMBL" id="UINC01186970">
    <property type="protein sequence ID" value="SVD99453.1"/>
    <property type="molecule type" value="Genomic_DNA"/>
</dbReference>
<proteinExistence type="predicted"/>
<accession>A0A382ZVL1</accession>
<reference evidence="1" key="1">
    <citation type="submission" date="2018-05" db="EMBL/GenBank/DDBJ databases">
        <authorList>
            <person name="Lanie J.A."/>
            <person name="Ng W.-L."/>
            <person name="Kazmierczak K.M."/>
            <person name="Andrzejewski T.M."/>
            <person name="Davidsen T.M."/>
            <person name="Wayne K.J."/>
            <person name="Tettelin H."/>
            <person name="Glass J.I."/>
            <person name="Rusch D."/>
            <person name="Podicherti R."/>
            <person name="Tsui H.-C.T."/>
            <person name="Winkler M.E."/>
        </authorList>
    </citation>
    <scope>NUCLEOTIDE SEQUENCE</scope>
</reference>
<feature type="non-terminal residue" evidence="1">
    <location>
        <position position="1"/>
    </location>
</feature>
<evidence type="ECO:0008006" key="2">
    <source>
        <dbReference type="Google" id="ProtNLM"/>
    </source>
</evidence>
<sequence>DHTSIFYIFDTNGKFLKHFSHGSSSEEMYQYLKNEI</sequence>
<organism evidence="1">
    <name type="scientific">marine metagenome</name>
    <dbReference type="NCBI Taxonomy" id="408172"/>
    <lineage>
        <taxon>unclassified sequences</taxon>
        <taxon>metagenomes</taxon>
        <taxon>ecological metagenomes</taxon>
    </lineage>
</organism>
<evidence type="ECO:0000313" key="1">
    <source>
        <dbReference type="EMBL" id="SVD99453.1"/>
    </source>
</evidence>